<keyword evidence="3" id="KW-1185">Reference proteome</keyword>
<dbReference type="Gene3D" id="3.30.470.30">
    <property type="entry name" value="DNA ligase/mRNA capping enzyme"/>
    <property type="match status" value="1"/>
</dbReference>
<proteinExistence type="predicted"/>
<sequence length="247" mass="28588">MIRINIFEPIGYFPNALEMLWNKNMLPHPNIPIKTEHINNSHFTCIFDQIPKQTVIDRNIPWKFFIIIIKDDVQCFRSHICTTSYTSYILGDHTIYGMLRDNAFLLAISSCLPMSNIGACTVIRYLRQLENGRNEIHDVDIDGVNQVYYLDRDNCVFRVSNQFPRRKFSEEHVFGTLVDGEMVIDRVDAISPETTSTDRLETGGIMSSEGNRLDGRFSMKSKSLFWVIGVRMLFHFNTLFMGPPEYG</sequence>
<reference evidence="3" key="1">
    <citation type="submission" date="2011-05" db="EMBL/GenBank/DDBJ databases">
        <authorList>
            <person name="Richards S.R."/>
            <person name="Qu J."/>
            <person name="Jiang H."/>
            <person name="Jhangiani S.N."/>
            <person name="Agravi P."/>
            <person name="Goodspeed R."/>
            <person name="Gross S."/>
            <person name="Mandapat C."/>
            <person name="Jackson L."/>
            <person name="Mathew T."/>
            <person name="Pu L."/>
            <person name="Thornton R."/>
            <person name="Saada N."/>
            <person name="Wilczek-Boney K.B."/>
            <person name="Lee S."/>
            <person name="Kovar C."/>
            <person name="Wu Y."/>
            <person name="Scherer S.E."/>
            <person name="Worley K.C."/>
            <person name="Muzny D.M."/>
            <person name="Gibbs R."/>
        </authorList>
    </citation>
    <scope>NUCLEOTIDE SEQUENCE</scope>
    <source>
        <strain evidence="3">Brora</strain>
    </source>
</reference>
<accession>T1JP92</accession>
<protein>
    <recommendedName>
        <fullName evidence="1">mRNA capping enzyme adenylation domain-containing protein</fullName>
    </recommendedName>
</protein>
<reference evidence="2" key="2">
    <citation type="submission" date="2015-02" db="UniProtKB">
        <authorList>
            <consortium name="EnsemblMetazoa"/>
        </authorList>
    </citation>
    <scope>IDENTIFICATION</scope>
</reference>
<organism evidence="2 3">
    <name type="scientific">Strigamia maritima</name>
    <name type="common">European centipede</name>
    <name type="synonym">Geophilus maritimus</name>
    <dbReference type="NCBI Taxonomy" id="126957"/>
    <lineage>
        <taxon>Eukaryota</taxon>
        <taxon>Metazoa</taxon>
        <taxon>Ecdysozoa</taxon>
        <taxon>Arthropoda</taxon>
        <taxon>Myriapoda</taxon>
        <taxon>Chilopoda</taxon>
        <taxon>Pleurostigmophora</taxon>
        <taxon>Geophilomorpha</taxon>
        <taxon>Linotaeniidae</taxon>
        <taxon>Strigamia</taxon>
    </lineage>
</organism>
<feature type="domain" description="mRNA capping enzyme adenylation" evidence="1">
    <location>
        <begin position="143"/>
        <end position="189"/>
    </location>
</feature>
<dbReference type="GO" id="GO:0005524">
    <property type="term" value="F:ATP binding"/>
    <property type="evidence" value="ECO:0007669"/>
    <property type="project" value="InterPro"/>
</dbReference>
<dbReference type="HOGENOM" id="CLU_1126935_0_0_1"/>
<dbReference type="Proteomes" id="UP000014500">
    <property type="component" value="Unassembled WGS sequence"/>
</dbReference>
<dbReference type="STRING" id="126957.T1JP92"/>
<dbReference type="GO" id="GO:0006370">
    <property type="term" value="P:7-methylguanosine mRNA capping"/>
    <property type="evidence" value="ECO:0007669"/>
    <property type="project" value="InterPro"/>
</dbReference>
<dbReference type="InterPro" id="IPR001339">
    <property type="entry name" value="mRNA_cap_enzyme_adenylation"/>
</dbReference>
<dbReference type="AlphaFoldDB" id="T1JP92"/>
<name>T1JP92_STRMM</name>
<evidence type="ECO:0000259" key="1">
    <source>
        <dbReference type="Pfam" id="PF01331"/>
    </source>
</evidence>
<evidence type="ECO:0000313" key="3">
    <source>
        <dbReference type="Proteomes" id="UP000014500"/>
    </source>
</evidence>
<dbReference type="Pfam" id="PF01331">
    <property type="entry name" value="mRNA_cap_enzyme"/>
    <property type="match status" value="1"/>
</dbReference>
<dbReference type="GO" id="GO:0004484">
    <property type="term" value="F:mRNA guanylyltransferase activity"/>
    <property type="evidence" value="ECO:0007669"/>
    <property type="project" value="InterPro"/>
</dbReference>
<dbReference type="EnsemblMetazoa" id="SMAR015668-RA">
    <property type="protein sequence ID" value="SMAR015668-PA"/>
    <property type="gene ID" value="SMAR015668"/>
</dbReference>
<evidence type="ECO:0000313" key="2">
    <source>
        <dbReference type="EnsemblMetazoa" id="SMAR015668-PA"/>
    </source>
</evidence>
<dbReference type="EMBL" id="JH429945">
    <property type="status" value="NOT_ANNOTATED_CDS"/>
    <property type="molecule type" value="Genomic_DNA"/>
</dbReference>